<comment type="caution">
    <text evidence="2">The sequence shown here is derived from an EMBL/GenBank/DDBJ whole genome shotgun (WGS) entry which is preliminary data.</text>
</comment>
<protein>
    <submittedName>
        <fullName evidence="2">Uncharacterized protein</fullName>
    </submittedName>
</protein>
<feature type="coiled-coil region" evidence="1">
    <location>
        <begin position="250"/>
        <end position="302"/>
    </location>
</feature>
<dbReference type="Proteomes" id="UP001162131">
    <property type="component" value="Unassembled WGS sequence"/>
</dbReference>
<reference evidence="2" key="1">
    <citation type="submission" date="2021-09" db="EMBL/GenBank/DDBJ databases">
        <authorList>
            <consortium name="AG Swart"/>
            <person name="Singh M."/>
            <person name="Singh A."/>
            <person name="Seah K."/>
            <person name="Emmerich C."/>
        </authorList>
    </citation>
    <scope>NUCLEOTIDE SEQUENCE</scope>
    <source>
        <strain evidence="2">ATCC30299</strain>
    </source>
</reference>
<organism evidence="2 3">
    <name type="scientific">Blepharisma stoltei</name>
    <dbReference type="NCBI Taxonomy" id="1481888"/>
    <lineage>
        <taxon>Eukaryota</taxon>
        <taxon>Sar</taxon>
        <taxon>Alveolata</taxon>
        <taxon>Ciliophora</taxon>
        <taxon>Postciliodesmatophora</taxon>
        <taxon>Heterotrichea</taxon>
        <taxon>Heterotrichida</taxon>
        <taxon>Blepharismidae</taxon>
        <taxon>Blepharisma</taxon>
    </lineage>
</organism>
<evidence type="ECO:0000313" key="3">
    <source>
        <dbReference type="Proteomes" id="UP001162131"/>
    </source>
</evidence>
<gene>
    <name evidence="2" type="ORF">BSTOLATCC_MIC33045</name>
</gene>
<dbReference type="PANTHER" id="PTHR19378:SF0">
    <property type="entry name" value="HAUS AUGMIN-LIKE COMPLEX SUBUNIT 3"/>
    <property type="match status" value="1"/>
</dbReference>
<feature type="coiled-coil region" evidence="1">
    <location>
        <begin position="107"/>
        <end position="134"/>
    </location>
</feature>
<dbReference type="InterPro" id="IPR026206">
    <property type="entry name" value="HAUS3"/>
</dbReference>
<accession>A0AAU9JCB1</accession>
<name>A0AAU9JCB1_9CILI</name>
<dbReference type="GO" id="GO:0070652">
    <property type="term" value="C:HAUS complex"/>
    <property type="evidence" value="ECO:0007669"/>
    <property type="project" value="InterPro"/>
</dbReference>
<dbReference type="GO" id="GO:0005815">
    <property type="term" value="C:microtubule organizing center"/>
    <property type="evidence" value="ECO:0007669"/>
    <property type="project" value="TreeGrafter"/>
</dbReference>
<dbReference type="EMBL" id="CAJZBQ010000033">
    <property type="protein sequence ID" value="CAG9323143.1"/>
    <property type="molecule type" value="Genomic_DNA"/>
</dbReference>
<dbReference type="PANTHER" id="PTHR19378">
    <property type="entry name" value="GOLGIN- RELATED"/>
    <property type="match status" value="1"/>
</dbReference>
<dbReference type="AlphaFoldDB" id="A0AAU9JCB1"/>
<dbReference type="GO" id="GO:0031023">
    <property type="term" value="P:microtubule organizing center organization"/>
    <property type="evidence" value="ECO:0007669"/>
    <property type="project" value="TreeGrafter"/>
</dbReference>
<keyword evidence="3" id="KW-1185">Reference proteome</keyword>
<proteinExistence type="predicted"/>
<dbReference type="GO" id="GO:0051225">
    <property type="term" value="P:spindle assembly"/>
    <property type="evidence" value="ECO:0007669"/>
    <property type="project" value="InterPro"/>
</dbReference>
<sequence>MSGNKLFQKLKELGFEDWAKSQGISPSLLPQNPQSLEWIFAFPRINNLLQWLLVSMNETQFLTAKELEVYEGLETKLDYESLQEIIELLDINSYKSDLINLVQPSLIEELQKQKQEQEQEIVRLQNELRNEEEIEISSLMTSLQSQFNESLKGLFETLEIFLKRFNSSSNVLSISLVQEYTSTDEQLSRLVIQYSKQIEEVVQAIDFSVHHHCLMSDRADEYTELCAERVKLQSLSLKNLEQETKASAAKQRYESALQALEDIVLREQKDKFLQDDIINAKTNMIKQELDALEKENEKIVNEELCSVIKEIAKLQAEENLSESHNELSDKRCEYEGIKLQEVTRLLEEQKKKHLLAMAGILLEQERVQSEYDCLFEIKTFLEDIKAQTDFRIDQYRTFRNRRELQLAERKTIDERDATLNELHQIIETQNQSTNLTYDRLIEMIQKVFEKQEEAKQAYKRSIGAILESSKTMLFESEKLLDNLDIIKSEHRADGRENYLSLSTLLKDQEQKLNKILLDVEQTRVNFKVSPSGLTERELFVEFLTTPENQTPRYLKDCEDVL</sequence>
<evidence type="ECO:0000256" key="1">
    <source>
        <dbReference type="SAM" id="Coils"/>
    </source>
</evidence>
<keyword evidence="1" id="KW-0175">Coiled coil</keyword>
<dbReference type="GO" id="GO:0072686">
    <property type="term" value="C:mitotic spindle"/>
    <property type="evidence" value="ECO:0007669"/>
    <property type="project" value="TreeGrafter"/>
</dbReference>
<evidence type="ECO:0000313" key="2">
    <source>
        <dbReference type="EMBL" id="CAG9323143.1"/>
    </source>
</evidence>